<evidence type="ECO:0000256" key="3">
    <source>
        <dbReference type="ARBA" id="ARBA00022484"/>
    </source>
</evidence>
<dbReference type="Pfam" id="PF26253">
    <property type="entry name" value="RdRP_head"/>
    <property type="match status" value="1"/>
</dbReference>
<evidence type="ECO:0000256" key="8">
    <source>
        <dbReference type="ARBA" id="ARBA00048744"/>
    </source>
</evidence>
<dbReference type="EC" id="2.7.7.48" evidence="2"/>
<evidence type="ECO:0000313" key="11">
    <source>
        <dbReference type="EMBL" id="CAF1037896.1"/>
    </source>
</evidence>
<feature type="domain" description="RDRP core" evidence="9">
    <location>
        <begin position="613"/>
        <end position="1184"/>
    </location>
</feature>
<dbReference type="GO" id="GO:0031380">
    <property type="term" value="C:nuclear RNA-directed RNA polymerase complex"/>
    <property type="evidence" value="ECO:0007669"/>
    <property type="project" value="TreeGrafter"/>
</dbReference>
<accession>A0A814JHU7</accession>
<evidence type="ECO:0000256" key="4">
    <source>
        <dbReference type="ARBA" id="ARBA00022679"/>
    </source>
</evidence>
<dbReference type="InterPro" id="IPR057596">
    <property type="entry name" value="RDRP_core"/>
</dbReference>
<keyword evidence="3" id="KW-0696">RNA-directed RNA polymerase</keyword>
<dbReference type="InterPro" id="IPR007855">
    <property type="entry name" value="RDRP"/>
</dbReference>
<keyword evidence="6" id="KW-0694">RNA-binding</keyword>
<dbReference type="EMBL" id="CAJOBC010003957">
    <property type="protein sequence ID" value="CAF3808367.1"/>
    <property type="molecule type" value="Genomic_DNA"/>
</dbReference>
<dbReference type="Pfam" id="PF05183">
    <property type="entry name" value="RdRP"/>
    <property type="match status" value="1"/>
</dbReference>
<dbReference type="PANTHER" id="PTHR23079:SF55">
    <property type="entry name" value="RNA-DIRECTED RNA POLYMERASE"/>
    <property type="match status" value="1"/>
</dbReference>
<dbReference type="InterPro" id="IPR058752">
    <property type="entry name" value="RDRP_C_head"/>
</dbReference>
<comment type="caution">
    <text evidence="11">The sequence shown here is derived from an EMBL/GenBank/DDBJ whole genome shotgun (WGS) entry which is preliminary data.</text>
</comment>
<evidence type="ECO:0000313" key="13">
    <source>
        <dbReference type="Proteomes" id="UP000663829"/>
    </source>
</evidence>
<comment type="catalytic activity">
    <reaction evidence="8">
        <text>RNA(n) + a ribonucleoside 5'-triphosphate = RNA(n+1) + diphosphate</text>
        <dbReference type="Rhea" id="RHEA:21248"/>
        <dbReference type="Rhea" id="RHEA-COMP:14527"/>
        <dbReference type="Rhea" id="RHEA-COMP:17342"/>
        <dbReference type="ChEBI" id="CHEBI:33019"/>
        <dbReference type="ChEBI" id="CHEBI:61557"/>
        <dbReference type="ChEBI" id="CHEBI:140395"/>
        <dbReference type="EC" id="2.7.7.48"/>
    </reaction>
</comment>
<dbReference type="GO" id="GO:0003723">
    <property type="term" value="F:RNA binding"/>
    <property type="evidence" value="ECO:0007669"/>
    <property type="project" value="UniProtKB-KW"/>
</dbReference>
<dbReference type="Proteomes" id="UP000681722">
    <property type="component" value="Unassembled WGS sequence"/>
</dbReference>
<dbReference type="GO" id="GO:0030422">
    <property type="term" value="P:siRNA processing"/>
    <property type="evidence" value="ECO:0007669"/>
    <property type="project" value="TreeGrafter"/>
</dbReference>
<keyword evidence="7" id="KW-0943">RNA-mediated gene silencing</keyword>
<dbReference type="Proteomes" id="UP000663829">
    <property type="component" value="Unassembled WGS sequence"/>
</dbReference>
<name>A0A814JHU7_9BILA</name>
<dbReference type="EMBL" id="CAJNOQ010003957">
    <property type="protein sequence ID" value="CAF1037896.1"/>
    <property type="molecule type" value="Genomic_DNA"/>
</dbReference>
<feature type="domain" description="RDRP C-terminal head" evidence="10">
    <location>
        <begin position="1229"/>
        <end position="1374"/>
    </location>
</feature>
<proteinExistence type="inferred from homology"/>
<evidence type="ECO:0000259" key="9">
    <source>
        <dbReference type="Pfam" id="PF05183"/>
    </source>
</evidence>
<dbReference type="OrthoDB" id="6513042at2759"/>
<protein>
    <recommendedName>
        <fullName evidence="2">RNA-directed RNA polymerase</fullName>
        <ecNumber evidence="2">2.7.7.48</ecNumber>
    </recommendedName>
</protein>
<evidence type="ECO:0000256" key="7">
    <source>
        <dbReference type="ARBA" id="ARBA00023158"/>
    </source>
</evidence>
<evidence type="ECO:0000256" key="6">
    <source>
        <dbReference type="ARBA" id="ARBA00022884"/>
    </source>
</evidence>
<comment type="similarity">
    <text evidence="1">Belongs to the RdRP family.</text>
</comment>
<reference evidence="11" key="1">
    <citation type="submission" date="2021-02" db="EMBL/GenBank/DDBJ databases">
        <authorList>
            <person name="Nowell W R."/>
        </authorList>
    </citation>
    <scope>NUCLEOTIDE SEQUENCE</scope>
</reference>
<dbReference type="GO" id="GO:0003968">
    <property type="term" value="F:RNA-directed RNA polymerase activity"/>
    <property type="evidence" value="ECO:0007669"/>
    <property type="project" value="UniProtKB-KW"/>
</dbReference>
<keyword evidence="13" id="KW-1185">Reference proteome</keyword>
<keyword evidence="5" id="KW-0548">Nucleotidyltransferase</keyword>
<sequence length="1583" mass="186384">MDDILSADPRELCLQGSISDDDYDSDDINEDDEVYENNVDISAGDNYKEEQDETLRLEDSIDESRSSEEELSDPLIINEKLENVSIVGKEVFDNSFKQQSSNSIFDNVELKPILPRGRGLCTQNFTNEGPKMPYTVTYKDTPGQYPEFAKIPYLKKRRVYDLSVPQHKQQLDPTLIDFSVKTAKFSIIIDKDDADEAGWLHACRLLEENHIQFDKTHIQRDLWHFGLISYPVTLSIVTQFDLIKLEAREINEINRPYWIMFKTRPIFNDKSLNTIPTTISESDIKQQKSFIRFMFPVQVQIYYGALTAMNRFFYHEDHVYPKYSYHPSLVFYDNKFQIEYVQIKREQHDKKRIQIKKSITTDILDRSVIIQLFHNGFAIYLCMKGNVHEAQRNVISNDKSTSTLDNQQDKKYLNYKRVSGEMSFFSTIRLLFRLRNDDIIAENLKRYPQESKTFDEYKFENLEQIRLCFNKFLDFFYKNSIYVCFGSIASRLANNITSLTSHRFQTFIQTYSWLILINIGFRFEQQIRLSKIFIQTMKNIANDQTFKYDLDDRFYRICLYLWRRSSEYFFLDIDRELEIGLSEYKLKREQQNYVNNLIDPPKKGYAYIPSVIITPTTIRITPLKLCKLNRIIREKMFGGEMNFVLVEIRDEASKILYSNEYRDLRQQFEYYLNDGFQMTDERRYKYLHHSQSQLKQKQYWFYYHDKSKGYLSIEDAYVWMGDFDKERVVAKHAARIAQCFTSTESTISISADLVNYIRDIESEDKKYTFTDGVGTISTKLRNEIQEYMGKNYPSSVLQIRYGGCKGTLSVDPRLDNQQHQLVIRDSMNKFITDHDILEVCKLSSPRALYLNRQDIVLLSSRQISDANFLILQNENHLWLIQALLTSAAAYELLNEKILRVFSLKSLAWNMNLVEEQFFLKLIIRTSYNCIQELLKRTRIRIAKEKARNMFGIVDEYAVLKYGQVFIQYTHMRTDKLDEQQNKNNNNGTEVLTGKVVITKNPCHHPGDLRTFEAIDCPQLKHLKDVVVFPQTGPRPHSNEISGSDLDGDEYVIIWHEDLLPNTENDDAYDYDSQEKPIKLDHPVTRSDINEVVLNVSEQDCMGTLSNIHLAYVDKLGVKDPLCMKLAGYISQEVDASKTGKHPLTEDEIRDYRLGLNNKLPDFMFKKRGEQYESPNVLGKLFRSVRRAQPGWIRAIQNSGNFHQNNDDIVTDNQSQSSSTMILDKIFYYDKYKQYRSQAEKLYHSYKQDLLEIISVYHLQDETDLFCRCESMGNGRRSGGIEDSASIELLQLIDRIKQEFNQEFDHRSCCKRYQKIKRNCNACYEEKLSKSSACYVACYKQANGLPAKSKYRILSFPWLFADLLMDIRRINRKNQNLPVEHKFIVIGRAMFNALMVILENKQLKLKIYIPMNKENDLTLYLTVPISQMFNNNKKKCIELNDIDILKVCFVEILHDWLVKQNLFGNVSLNTDKKPLIPEQLWHELLIRFLVQDNNQYYGQNYQIIFSSNELMSKRYYTLVENICHKEWTDNEYNKMDKMFNKLLHIAFKYSKQYKSDNMAFLSEYLILALQSIGIEKNLTNIFSK</sequence>
<organism evidence="11 13">
    <name type="scientific">Didymodactylos carnosus</name>
    <dbReference type="NCBI Taxonomy" id="1234261"/>
    <lineage>
        <taxon>Eukaryota</taxon>
        <taxon>Metazoa</taxon>
        <taxon>Spiralia</taxon>
        <taxon>Gnathifera</taxon>
        <taxon>Rotifera</taxon>
        <taxon>Eurotatoria</taxon>
        <taxon>Bdelloidea</taxon>
        <taxon>Philodinida</taxon>
        <taxon>Philodinidae</taxon>
        <taxon>Didymodactylos</taxon>
    </lineage>
</organism>
<gene>
    <name evidence="11" type="ORF">GPM918_LOCUS15623</name>
    <name evidence="12" type="ORF">SRO942_LOCUS15623</name>
</gene>
<dbReference type="PANTHER" id="PTHR23079">
    <property type="entry name" value="RNA-DEPENDENT RNA POLYMERASE"/>
    <property type="match status" value="1"/>
</dbReference>
<evidence type="ECO:0000313" key="12">
    <source>
        <dbReference type="EMBL" id="CAF3808367.1"/>
    </source>
</evidence>
<evidence type="ECO:0000256" key="1">
    <source>
        <dbReference type="ARBA" id="ARBA00005762"/>
    </source>
</evidence>
<evidence type="ECO:0000259" key="10">
    <source>
        <dbReference type="Pfam" id="PF26253"/>
    </source>
</evidence>
<keyword evidence="4" id="KW-0808">Transferase</keyword>
<evidence type="ECO:0000256" key="5">
    <source>
        <dbReference type="ARBA" id="ARBA00022695"/>
    </source>
</evidence>
<evidence type="ECO:0000256" key="2">
    <source>
        <dbReference type="ARBA" id="ARBA00012494"/>
    </source>
</evidence>